<dbReference type="PANTHER" id="PTHR38600">
    <property type="entry name" value="TRANSCRIPTIONAL REGULATORY PROTEIN"/>
    <property type="match status" value="1"/>
</dbReference>
<dbReference type="InterPro" id="IPR036388">
    <property type="entry name" value="WH-like_DNA-bd_sf"/>
</dbReference>
<dbReference type="InterPro" id="IPR036390">
    <property type="entry name" value="WH_DNA-bd_sf"/>
</dbReference>
<dbReference type="InterPro" id="IPR011991">
    <property type="entry name" value="ArsR-like_HTH"/>
</dbReference>
<dbReference type="RefSeq" id="WP_160647230.1">
    <property type="nucleotide sequence ID" value="NZ_SIJB01000032.1"/>
</dbReference>
<evidence type="ECO:0000313" key="4">
    <source>
        <dbReference type="EMBL" id="NBI30418.1"/>
    </source>
</evidence>
<protein>
    <submittedName>
        <fullName evidence="4">ArsR family transcriptional regulator</fullName>
    </submittedName>
</protein>
<dbReference type="GO" id="GO:0003700">
    <property type="term" value="F:DNA-binding transcription factor activity"/>
    <property type="evidence" value="ECO:0007669"/>
    <property type="project" value="InterPro"/>
</dbReference>
<evidence type="ECO:0000256" key="2">
    <source>
        <dbReference type="ARBA" id="ARBA00023125"/>
    </source>
</evidence>
<dbReference type="InterPro" id="IPR023393">
    <property type="entry name" value="START-like_dom_sf"/>
</dbReference>
<evidence type="ECO:0000259" key="3">
    <source>
        <dbReference type="SMART" id="SM00418"/>
    </source>
</evidence>
<dbReference type="Pfam" id="PF12840">
    <property type="entry name" value="HTH_20"/>
    <property type="match status" value="1"/>
</dbReference>
<comment type="caution">
    <text evidence="4">The sequence shown here is derived from an EMBL/GenBank/DDBJ whole genome shotgun (WGS) entry which is preliminary data.</text>
</comment>
<dbReference type="SUPFAM" id="SSF55961">
    <property type="entry name" value="Bet v1-like"/>
    <property type="match status" value="1"/>
</dbReference>
<dbReference type="PANTHER" id="PTHR38600:SF1">
    <property type="entry name" value="TRANSCRIPTIONAL REGULATORY PROTEIN"/>
    <property type="match status" value="1"/>
</dbReference>
<gene>
    <name evidence="4" type="ORF">ERL59_15825</name>
</gene>
<name>A0A6N9Q6F2_9BACL</name>
<keyword evidence="2" id="KW-0238">DNA-binding</keyword>
<dbReference type="Pfam" id="PF08327">
    <property type="entry name" value="AHSA1"/>
    <property type="match status" value="1"/>
</dbReference>
<dbReference type="Proteomes" id="UP000448943">
    <property type="component" value="Unassembled WGS sequence"/>
</dbReference>
<proteinExistence type="inferred from homology"/>
<dbReference type="Gene3D" id="3.30.530.20">
    <property type="match status" value="1"/>
</dbReference>
<accession>A0A6N9Q6F2</accession>
<reference evidence="4 5" key="1">
    <citation type="submission" date="2019-01" db="EMBL/GenBank/DDBJ databases">
        <title>Chengkuizengella sp. nov., isolated from deep-sea sediment of East Pacific Ocean.</title>
        <authorList>
            <person name="Yang J."/>
            <person name="Lai Q."/>
            <person name="Shao Z."/>
        </authorList>
    </citation>
    <scope>NUCLEOTIDE SEQUENCE [LARGE SCALE GENOMIC DNA]</scope>
    <source>
        <strain evidence="4 5">YPA3-1-1</strain>
    </source>
</reference>
<dbReference type="InterPro" id="IPR001845">
    <property type="entry name" value="HTH_ArsR_DNA-bd_dom"/>
</dbReference>
<comment type="similarity">
    <text evidence="1">Belongs to the AHA1 family.</text>
</comment>
<dbReference type="AlphaFoldDB" id="A0A6N9Q6F2"/>
<dbReference type="InterPro" id="IPR013538">
    <property type="entry name" value="ASHA1/2-like_C"/>
</dbReference>
<dbReference type="GO" id="GO:0003677">
    <property type="term" value="F:DNA binding"/>
    <property type="evidence" value="ECO:0007669"/>
    <property type="project" value="UniProtKB-KW"/>
</dbReference>
<organism evidence="4 5">
    <name type="scientific">Chengkuizengella marina</name>
    <dbReference type="NCBI Taxonomy" id="2507566"/>
    <lineage>
        <taxon>Bacteria</taxon>
        <taxon>Bacillati</taxon>
        <taxon>Bacillota</taxon>
        <taxon>Bacilli</taxon>
        <taxon>Bacillales</taxon>
        <taxon>Paenibacillaceae</taxon>
        <taxon>Chengkuizengella</taxon>
    </lineage>
</organism>
<dbReference type="CDD" id="cd00090">
    <property type="entry name" value="HTH_ARSR"/>
    <property type="match status" value="1"/>
</dbReference>
<evidence type="ECO:0000256" key="1">
    <source>
        <dbReference type="ARBA" id="ARBA00006817"/>
    </source>
</evidence>
<evidence type="ECO:0000313" key="5">
    <source>
        <dbReference type="Proteomes" id="UP000448943"/>
    </source>
</evidence>
<dbReference type="SUPFAM" id="SSF46785">
    <property type="entry name" value="Winged helix' DNA-binding domain"/>
    <property type="match status" value="1"/>
</dbReference>
<dbReference type="CDD" id="cd07814">
    <property type="entry name" value="SRPBCC_CalC_Aha1-like"/>
    <property type="match status" value="1"/>
</dbReference>
<dbReference type="SMART" id="SM00418">
    <property type="entry name" value="HTH_ARSR"/>
    <property type="match status" value="1"/>
</dbReference>
<sequence length="263" mass="29928">MDDQDLTLMFKALGHPIRRDILDLLKGKPKTTSELTGYFKNVSRYAVMKHLNILEQANLLLIRREGRTRVNYINIVPLQQMLNRWSTRYQSNFASAIVSLKTKIEGSNNDMSLVHDSFQIEQEIIINANREKVYNAMTKGINDWWTYRLCGDGSILTLEPKVGGKFLEANKNGKAALWGTVIKINPPEEIRLSGLLGMEGAVNSSYSFKLEEKGSSTVLKLSHHAVGLLNPDWQHSHNEGWKELLGDFLKNYVEKNELPKSNK</sequence>
<feature type="domain" description="HTH arsR-type" evidence="3">
    <location>
        <begin position="8"/>
        <end position="87"/>
    </location>
</feature>
<dbReference type="OrthoDB" id="9799175at2"/>
<dbReference type="Gene3D" id="1.10.10.10">
    <property type="entry name" value="Winged helix-like DNA-binding domain superfamily/Winged helix DNA-binding domain"/>
    <property type="match status" value="1"/>
</dbReference>
<keyword evidence="5" id="KW-1185">Reference proteome</keyword>
<dbReference type="EMBL" id="SIJB01000032">
    <property type="protein sequence ID" value="NBI30418.1"/>
    <property type="molecule type" value="Genomic_DNA"/>
</dbReference>